<dbReference type="Pfam" id="PF13472">
    <property type="entry name" value="Lipase_GDSL_2"/>
    <property type="match status" value="1"/>
</dbReference>
<evidence type="ECO:0000259" key="2">
    <source>
        <dbReference type="Pfam" id="PF07833"/>
    </source>
</evidence>
<dbReference type="InterPro" id="IPR013830">
    <property type="entry name" value="SGNH_hydro"/>
</dbReference>
<dbReference type="InterPro" id="IPR012854">
    <property type="entry name" value="Cu_amine_oxidase-like_N"/>
</dbReference>
<name>A0A1B1Z8J3_9BACL</name>
<keyword evidence="5" id="KW-1185">Reference proteome</keyword>
<reference evidence="4 5" key="1">
    <citation type="submission" date="2016-08" db="EMBL/GenBank/DDBJ databases">
        <title>Complete genome sequence of Fictibacillus arsenicus G25-54, a strain with toxicity to nematodes and a potential arsenic-resistance activity.</title>
        <authorList>
            <person name="Zheng Z."/>
        </authorList>
    </citation>
    <scope>NUCLEOTIDE SEQUENCE [LARGE SCALE GENOMIC DNA]</scope>
    <source>
        <strain evidence="4 5">G25-54</strain>
    </source>
</reference>
<feature type="domain" description="Copper amine oxidase-like N-terminal" evidence="2">
    <location>
        <begin position="270"/>
        <end position="377"/>
    </location>
</feature>
<dbReference type="STRING" id="255247.ABE41_017185"/>
<gene>
    <name evidence="4" type="ORF">ABE41_017185</name>
</gene>
<evidence type="ECO:0000256" key="1">
    <source>
        <dbReference type="SAM" id="SignalP"/>
    </source>
</evidence>
<sequence length="379" mass="42009">MFYTKKNSVFVSLLLSFALLFSLLLSNVTTVHAETETKPVTYLALGDSLAAGQTPYFKIGKGYADLLAEDLKEIGFLNSFSKQYAFSMYTSQKVLDDILNDVRKGKDDTTGIRAHIAEADMITLDAGANDLLQKMKRTDDGLSIDPVDLSEVLTQVENNIKDILVEIKSLNPQAKVYVMGYYNAYPYLPADQQEQFLPILNELNDTIKEAAVSEDGVYVPTKEAIAVNVKVNLPNPSDIHPSVKGYEKISGEFWEVVLPNITNHLRESIYVNGVFQTFDQDPVYINGRTLVHVRGVFDDLGATVSWDSKTNSVIIKKGTDVVKLELNSNKAYKNGVLFNIDASAKVINNRTMIPLRFISESIGAKVKWDAGTGNIFIAN</sequence>
<evidence type="ECO:0000313" key="4">
    <source>
        <dbReference type="EMBL" id="ANX13746.1"/>
    </source>
</evidence>
<organism evidence="4 5">
    <name type="scientific">Fictibacillus arsenicus</name>
    <dbReference type="NCBI Taxonomy" id="255247"/>
    <lineage>
        <taxon>Bacteria</taxon>
        <taxon>Bacillati</taxon>
        <taxon>Bacillota</taxon>
        <taxon>Bacilli</taxon>
        <taxon>Bacillales</taxon>
        <taxon>Fictibacillaceae</taxon>
        <taxon>Fictibacillus</taxon>
    </lineage>
</organism>
<dbReference type="InterPro" id="IPR036582">
    <property type="entry name" value="Mao_N_sf"/>
</dbReference>
<dbReference type="EMBL" id="CP016761">
    <property type="protein sequence ID" value="ANX13746.1"/>
    <property type="molecule type" value="Genomic_DNA"/>
</dbReference>
<feature type="chain" id="PRO_5008533306" description="Copper amine oxidase" evidence="1">
    <location>
        <begin position="34"/>
        <end position="379"/>
    </location>
</feature>
<dbReference type="Gene3D" id="3.30.457.10">
    <property type="entry name" value="Copper amine oxidase-like, N-terminal domain"/>
    <property type="match status" value="1"/>
</dbReference>
<dbReference type="SUPFAM" id="SSF52266">
    <property type="entry name" value="SGNH hydrolase"/>
    <property type="match status" value="1"/>
</dbReference>
<accession>A0A1B1Z8J3</accession>
<evidence type="ECO:0000313" key="5">
    <source>
        <dbReference type="Proteomes" id="UP000077412"/>
    </source>
</evidence>
<evidence type="ECO:0008006" key="6">
    <source>
        <dbReference type="Google" id="ProtNLM"/>
    </source>
</evidence>
<dbReference type="Pfam" id="PF07833">
    <property type="entry name" value="Cu_amine_oxidN1"/>
    <property type="match status" value="1"/>
</dbReference>
<keyword evidence="1" id="KW-0732">Signal</keyword>
<dbReference type="Gene3D" id="3.40.50.1110">
    <property type="entry name" value="SGNH hydrolase"/>
    <property type="match status" value="1"/>
</dbReference>
<dbReference type="InterPro" id="IPR036514">
    <property type="entry name" value="SGNH_hydro_sf"/>
</dbReference>
<dbReference type="KEGG" id="far:ABE41_017185"/>
<feature type="domain" description="SGNH hydrolase-type esterase" evidence="3">
    <location>
        <begin position="44"/>
        <end position="247"/>
    </location>
</feature>
<feature type="signal peptide" evidence="1">
    <location>
        <begin position="1"/>
        <end position="33"/>
    </location>
</feature>
<protein>
    <recommendedName>
        <fullName evidence="6">Copper amine oxidase</fullName>
    </recommendedName>
</protein>
<dbReference type="RefSeq" id="WP_066293011.1">
    <property type="nucleotide sequence ID" value="NZ_CP016761.1"/>
</dbReference>
<dbReference type="AlphaFoldDB" id="A0A1B1Z8J3"/>
<dbReference type="Proteomes" id="UP000077412">
    <property type="component" value="Chromosome"/>
</dbReference>
<proteinExistence type="predicted"/>
<dbReference type="SUPFAM" id="SSF55383">
    <property type="entry name" value="Copper amine oxidase, domain N"/>
    <property type="match status" value="1"/>
</dbReference>
<evidence type="ECO:0000259" key="3">
    <source>
        <dbReference type="Pfam" id="PF13472"/>
    </source>
</evidence>